<dbReference type="Gene3D" id="3.30.420.40">
    <property type="match status" value="2"/>
</dbReference>
<dbReference type="PIRSF" id="PIRSF019169">
    <property type="entry name" value="PilM"/>
    <property type="match status" value="1"/>
</dbReference>
<protein>
    <recommendedName>
        <fullName evidence="3">Type IV pilus assembly protein PilM</fullName>
    </recommendedName>
</protein>
<dbReference type="SUPFAM" id="SSF53067">
    <property type="entry name" value="Actin-like ATPase domain"/>
    <property type="match status" value="2"/>
</dbReference>
<dbReference type="Proteomes" id="UP000467132">
    <property type="component" value="Unassembled WGS sequence"/>
</dbReference>
<dbReference type="InterPro" id="IPR043129">
    <property type="entry name" value="ATPase_NBD"/>
</dbReference>
<reference evidence="1 2" key="1">
    <citation type="submission" date="2018-08" db="EMBL/GenBank/DDBJ databases">
        <title>Murine metabolic-syndrome-specific gut microbial biobank.</title>
        <authorList>
            <person name="Liu C."/>
        </authorList>
    </citation>
    <scope>NUCLEOTIDE SEQUENCE [LARGE SCALE GENOMIC DNA]</scope>
    <source>
        <strain evidence="1 2">583</strain>
    </source>
</reference>
<dbReference type="Pfam" id="PF11104">
    <property type="entry name" value="PilM_2"/>
    <property type="match status" value="1"/>
</dbReference>
<gene>
    <name evidence="1" type="ORF">D3Z33_07310</name>
</gene>
<proteinExistence type="predicted"/>
<name>A0A845QZQ3_9CLOT</name>
<dbReference type="PANTHER" id="PTHR32432:SF3">
    <property type="entry name" value="ETHANOLAMINE UTILIZATION PROTEIN EUTJ"/>
    <property type="match status" value="1"/>
</dbReference>
<dbReference type="PANTHER" id="PTHR32432">
    <property type="entry name" value="CELL DIVISION PROTEIN FTSA-RELATED"/>
    <property type="match status" value="1"/>
</dbReference>
<comment type="caution">
    <text evidence="1">The sequence shown here is derived from an EMBL/GenBank/DDBJ whole genome shotgun (WGS) entry which is preliminary data.</text>
</comment>
<evidence type="ECO:0008006" key="3">
    <source>
        <dbReference type="Google" id="ProtNLM"/>
    </source>
</evidence>
<accession>A0A845QZQ3</accession>
<dbReference type="InterPro" id="IPR050696">
    <property type="entry name" value="FtsA/MreB"/>
</dbReference>
<organism evidence="1 2">
    <name type="scientific">Senegalia massiliensis</name>
    <dbReference type="NCBI Taxonomy" id="1720316"/>
    <lineage>
        <taxon>Bacteria</taxon>
        <taxon>Bacillati</taxon>
        <taxon>Bacillota</taxon>
        <taxon>Clostridia</taxon>
        <taxon>Eubacteriales</taxon>
        <taxon>Clostridiaceae</taxon>
        <taxon>Senegalia</taxon>
    </lineage>
</organism>
<dbReference type="CDD" id="cd24049">
    <property type="entry name" value="ASKHA_NBD_PilM"/>
    <property type="match status" value="1"/>
</dbReference>
<evidence type="ECO:0000313" key="1">
    <source>
        <dbReference type="EMBL" id="NBI06668.1"/>
    </source>
</evidence>
<sequence>MFDKKILSLDIGNKNIKILQSKITNKSFVLENAITIKTPKNSINDGNIMNTNYLSSYIKENLDKEKMKGKYGIITLDYSNIISREIILPFVKKDDIEEMVKYEIEEFLPITLNDYVLDYRKREEFIDNYNIKKIKLLVVAIPKKTVKGYMELLEELDLNPMALDLNSNAISKLINKEIKINGTTLNKNTLSFLDIGYKNTNINLISNGVNMFNRVMTTGTNDLTDNTISEYLEGIERLFTYYKNLNRSNEIEKIYLYGGGAKLKDIDKNIQSYFNIPTEKLKEIDPLKVSKSMKSINIVDYFNNIGSTIRL</sequence>
<dbReference type="EMBL" id="QXXA01000007">
    <property type="protein sequence ID" value="NBI06668.1"/>
    <property type="molecule type" value="Genomic_DNA"/>
</dbReference>
<dbReference type="InterPro" id="IPR005883">
    <property type="entry name" value="PilM"/>
</dbReference>
<keyword evidence="2" id="KW-1185">Reference proteome</keyword>
<dbReference type="OrthoDB" id="5291956at2"/>
<evidence type="ECO:0000313" key="2">
    <source>
        <dbReference type="Proteomes" id="UP000467132"/>
    </source>
</evidence>
<dbReference type="RefSeq" id="WP_160197150.1">
    <property type="nucleotide sequence ID" value="NZ_QXXA01000007.1"/>
</dbReference>
<dbReference type="AlphaFoldDB" id="A0A845QZQ3"/>